<proteinExistence type="predicted"/>
<evidence type="ECO:0000313" key="2">
    <source>
        <dbReference type="Proteomes" id="UP001162030"/>
    </source>
</evidence>
<evidence type="ECO:0000313" key="1">
    <source>
        <dbReference type="EMBL" id="CAI8828195.1"/>
    </source>
</evidence>
<keyword evidence="2" id="KW-1185">Reference proteome</keyword>
<name>A0ABN8X2P7_9GAMM</name>
<organism evidence="1 2">
    <name type="scientific">Methylocaldum szegediense</name>
    <dbReference type="NCBI Taxonomy" id="73780"/>
    <lineage>
        <taxon>Bacteria</taxon>
        <taxon>Pseudomonadati</taxon>
        <taxon>Pseudomonadota</taxon>
        <taxon>Gammaproteobacteria</taxon>
        <taxon>Methylococcales</taxon>
        <taxon>Methylococcaceae</taxon>
        <taxon>Methylocaldum</taxon>
    </lineage>
</organism>
<accession>A0ABN8X2P7</accession>
<dbReference type="Proteomes" id="UP001162030">
    <property type="component" value="Chromosome"/>
</dbReference>
<gene>
    <name evidence="1" type="ORF">MSZNOR_2094</name>
</gene>
<protein>
    <submittedName>
        <fullName evidence="1">Uncharacterized protein</fullName>
    </submittedName>
</protein>
<reference evidence="1 2" key="1">
    <citation type="submission" date="2023-03" db="EMBL/GenBank/DDBJ databases">
        <authorList>
            <person name="Pearce D."/>
        </authorList>
    </citation>
    <scope>NUCLEOTIDE SEQUENCE [LARGE SCALE GENOMIC DNA]</scope>
    <source>
        <strain evidence="1">Msz</strain>
    </source>
</reference>
<sequence>MYQTINPECPALNQSHLMGEAATYPISRRASPPEALRLLANDNPMRHRALSISFGALCRRT</sequence>
<dbReference type="EMBL" id="OX458333">
    <property type="protein sequence ID" value="CAI8828195.1"/>
    <property type="molecule type" value="Genomic_DNA"/>
</dbReference>